<feature type="domain" description="Integrase zinc-binding" evidence="8">
    <location>
        <begin position="167"/>
        <end position="214"/>
    </location>
</feature>
<evidence type="ECO:0000313" key="9">
    <source>
        <dbReference type="EMBL" id="WMV46265.1"/>
    </source>
</evidence>
<dbReference type="Proteomes" id="UP001234989">
    <property type="component" value="Chromosome 9"/>
</dbReference>
<evidence type="ECO:0000259" key="7">
    <source>
        <dbReference type="Pfam" id="PF17917"/>
    </source>
</evidence>
<dbReference type="EMBL" id="CP133620">
    <property type="protein sequence ID" value="WMV46265.1"/>
    <property type="molecule type" value="Genomic_DNA"/>
</dbReference>
<reference evidence="9" key="1">
    <citation type="submission" date="2023-08" db="EMBL/GenBank/DDBJ databases">
        <title>A de novo genome assembly of Solanum verrucosum Schlechtendal, a Mexican diploid species geographically isolated from the other diploid A-genome species in potato relatives.</title>
        <authorList>
            <person name="Hosaka K."/>
        </authorList>
    </citation>
    <scope>NUCLEOTIDE SEQUENCE</scope>
    <source>
        <tissue evidence="9">Young leaves</tissue>
    </source>
</reference>
<sequence length="254" mass="29528">MTTLTQNKAKFIWSKACEKNFQELKDRLTSAPVLTLPEGTDGFVVYCDASRIGLGCVLIQNGKVIGYASRQLKIHEKNYPTHDLELEVVVFALKIWRYYLYGVHEDVFTDHKSLQYVFNQKHQNPLKRKWLEFLKYYDIGVLYHSSKMNVVANTLSRLSVGSVAHIEAHSSRYTIHLGDTKMYHNLWEIYWWNGIKKDIAEFVAKCPNCQRVKVEHQRPGGLSQDISIPTSKWEDVNMDFKVGFARTRQQHDSI</sequence>
<evidence type="ECO:0000256" key="6">
    <source>
        <dbReference type="ARBA" id="ARBA00022918"/>
    </source>
</evidence>
<evidence type="ECO:0000256" key="3">
    <source>
        <dbReference type="ARBA" id="ARBA00022722"/>
    </source>
</evidence>
<dbReference type="InterPro" id="IPR050951">
    <property type="entry name" value="Retrovirus_Pol_polyprotein"/>
</dbReference>
<keyword evidence="4" id="KW-0255">Endonuclease</keyword>
<dbReference type="Pfam" id="PF17917">
    <property type="entry name" value="RT_RNaseH"/>
    <property type="match status" value="1"/>
</dbReference>
<dbReference type="InterPro" id="IPR043128">
    <property type="entry name" value="Rev_trsase/Diguanyl_cyclase"/>
</dbReference>
<dbReference type="InterPro" id="IPR043502">
    <property type="entry name" value="DNA/RNA_pol_sf"/>
</dbReference>
<dbReference type="InterPro" id="IPR041588">
    <property type="entry name" value="Integrase_H2C2"/>
</dbReference>
<evidence type="ECO:0008006" key="11">
    <source>
        <dbReference type="Google" id="ProtNLM"/>
    </source>
</evidence>
<evidence type="ECO:0000256" key="5">
    <source>
        <dbReference type="ARBA" id="ARBA00022801"/>
    </source>
</evidence>
<evidence type="ECO:0000256" key="4">
    <source>
        <dbReference type="ARBA" id="ARBA00022759"/>
    </source>
</evidence>
<dbReference type="Pfam" id="PF17921">
    <property type="entry name" value="Integrase_H2C2"/>
    <property type="match status" value="1"/>
</dbReference>
<dbReference type="GO" id="GO:0016787">
    <property type="term" value="F:hydrolase activity"/>
    <property type="evidence" value="ECO:0007669"/>
    <property type="project" value="UniProtKB-KW"/>
</dbReference>
<accession>A0AAF0ZQX1</accession>
<dbReference type="SUPFAM" id="SSF56672">
    <property type="entry name" value="DNA/RNA polymerases"/>
    <property type="match status" value="1"/>
</dbReference>
<keyword evidence="6" id="KW-0695">RNA-directed DNA polymerase</keyword>
<organism evidence="9 10">
    <name type="scientific">Solanum verrucosum</name>
    <dbReference type="NCBI Taxonomy" id="315347"/>
    <lineage>
        <taxon>Eukaryota</taxon>
        <taxon>Viridiplantae</taxon>
        <taxon>Streptophyta</taxon>
        <taxon>Embryophyta</taxon>
        <taxon>Tracheophyta</taxon>
        <taxon>Spermatophyta</taxon>
        <taxon>Magnoliopsida</taxon>
        <taxon>eudicotyledons</taxon>
        <taxon>Gunneridae</taxon>
        <taxon>Pentapetalae</taxon>
        <taxon>asterids</taxon>
        <taxon>lamiids</taxon>
        <taxon>Solanales</taxon>
        <taxon>Solanaceae</taxon>
        <taxon>Solanoideae</taxon>
        <taxon>Solaneae</taxon>
        <taxon>Solanum</taxon>
    </lineage>
</organism>
<protein>
    <recommendedName>
        <fullName evidence="11">Polyprotein</fullName>
    </recommendedName>
</protein>
<dbReference type="PANTHER" id="PTHR37984:SF5">
    <property type="entry name" value="PROTEIN NYNRIN-LIKE"/>
    <property type="match status" value="1"/>
</dbReference>
<keyword evidence="10" id="KW-1185">Reference proteome</keyword>
<evidence type="ECO:0000256" key="2">
    <source>
        <dbReference type="ARBA" id="ARBA00022695"/>
    </source>
</evidence>
<dbReference type="Gene3D" id="3.30.70.270">
    <property type="match status" value="1"/>
</dbReference>
<keyword evidence="1" id="KW-0808">Transferase</keyword>
<dbReference type="AlphaFoldDB" id="A0AAF0ZQX1"/>
<evidence type="ECO:0000256" key="1">
    <source>
        <dbReference type="ARBA" id="ARBA00022679"/>
    </source>
</evidence>
<evidence type="ECO:0000259" key="8">
    <source>
        <dbReference type="Pfam" id="PF17921"/>
    </source>
</evidence>
<dbReference type="GO" id="GO:0004519">
    <property type="term" value="F:endonuclease activity"/>
    <property type="evidence" value="ECO:0007669"/>
    <property type="project" value="UniProtKB-KW"/>
</dbReference>
<dbReference type="Gene3D" id="1.10.340.70">
    <property type="match status" value="1"/>
</dbReference>
<feature type="domain" description="Reverse transcriptase RNase H-like" evidence="7">
    <location>
        <begin position="42"/>
        <end position="137"/>
    </location>
</feature>
<dbReference type="InterPro" id="IPR041373">
    <property type="entry name" value="RT_RNaseH"/>
</dbReference>
<proteinExistence type="predicted"/>
<keyword evidence="5" id="KW-0378">Hydrolase</keyword>
<gene>
    <name evidence="9" type="ORF">MTR67_039650</name>
</gene>
<keyword evidence="3" id="KW-0540">Nuclease</keyword>
<evidence type="ECO:0000313" key="10">
    <source>
        <dbReference type="Proteomes" id="UP001234989"/>
    </source>
</evidence>
<name>A0AAF0ZQX1_SOLVR</name>
<dbReference type="GO" id="GO:0003964">
    <property type="term" value="F:RNA-directed DNA polymerase activity"/>
    <property type="evidence" value="ECO:0007669"/>
    <property type="project" value="UniProtKB-KW"/>
</dbReference>
<dbReference type="CDD" id="cd09274">
    <property type="entry name" value="RNase_HI_RT_Ty3"/>
    <property type="match status" value="1"/>
</dbReference>
<keyword evidence="2" id="KW-0548">Nucleotidyltransferase</keyword>
<dbReference type="PANTHER" id="PTHR37984">
    <property type="entry name" value="PROTEIN CBG26694"/>
    <property type="match status" value="1"/>
</dbReference>